<evidence type="ECO:0000256" key="12">
    <source>
        <dbReference type="SAM" id="Phobius"/>
    </source>
</evidence>
<keyword evidence="6" id="KW-0256">Endoplasmic reticulum</keyword>
<keyword evidence="9 12" id="KW-0472">Membrane</keyword>
<evidence type="ECO:0000256" key="4">
    <source>
        <dbReference type="ARBA" id="ARBA00022448"/>
    </source>
</evidence>
<evidence type="ECO:0000256" key="7">
    <source>
        <dbReference type="ARBA" id="ARBA00022927"/>
    </source>
</evidence>
<gene>
    <name evidence="13" type="ORF">VP01_443g4</name>
</gene>
<keyword evidence="7" id="KW-0653">Protein transport</keyword>
<evidence type="ECO:0000256" key="11">
    <source>
        <dbReference type="SAM" id="MobiDB-lite"/>
    </source>
</evidence>
<accession>A0A0L6UPG0</accession>
<sequence>MGFSFGDFDSICSSAALIICPLMGPASPTSNSRMGIQPECYARNVELNGVILFQPAVLFIHIIALIMVLLMILHIKSKYTAVGRQEIVHFFYFYAIVTIASFFLDSGIIPSSSKVYPVRFPSTLSQIVKQKLMFCFIVTKQYFAAFETGMLSATFWCLLVNGFVGFQFAEDGTPLSLWSLRGTCAAVFGLTFFIAIATFNSLASFSPSQPTALWIIMYIFNGACVAIYVVLQLLLVVRTLDDRWPIGDILFGLGFFIVGLVLIYGFSLTICSAITHYVDGPPPPRHSFLLPDTLDQQAVWDISSKEALLSGMGSQGGQGGHGTTEDSEYYPNTASGQLSPTNSQSMMPHPPAGFHGGYPPQGHGPKFSGY</sequence>
<evidence type="ECO:0000256" key="2">
    <source>
        <dbReference type="ARBA" id="ARBA00009274"/>
    </source>
</evidence>
<organism evidence="13 14">
    <name type="scientific">Puccinia sorghi</name>
    <dbReference type="NCBI Taxonomy" id="27349"/>
    <lineage>
        <taxon>Eukaryota</taxon>
        <taxon>Fungi</taxon>
        <taxon>Dikarya</taxon>
        <taxon>Basidiomycota</taxon>
        <taxon>Pucciniomycotina</taxon>
        <taxon>Pucciniomycetes</taxon>
        <taxon>Pucciniales</taxon>
        <taxon>Pucciniaceae</taxon>
        <taxon>Puccinia</taxon>
    </lineage>
</organism>
<keyword evidence="10" id="KW-0961">Cell wall biogenesis/degradation</keyword>
<evidence type="ECO:0000256" key="10">
    <source>
        <dbReference type="ARBA" id="ARBA00023316"/>
    </source>
</evidence>
<dbReference type="Pfam" id="PF12271">
    <property type="entry name" value="Chs7"/>
    <property type="match status" value="2"/>
</dbReference>
<dbReference type="InterPro" id="IPR022057">
    <property type="entry name" value="Chs7"/>
</dbReference>
<evidence type="ECO:0000313" key="13">
    <source>
        <dbReference type="EMBL" id="KNZ50411.1"/>
    </source>
</evidence>
<keyword evidence="8 12" id="KW-1133">Transmembrane helix</keyword>
<dbReference type="PANTHER" id="PTHR35329">
    <property type="entry name" value="CHITIN SYNTHASE EXPORT CHAPERONE"/>
    <property type="match status" value="1"/>
</dbReference>
<dbReference type="OrthoDB" id="2189463at2759"/>
<feature type="transmembrane region" description="Helical" evidence="12">
    <location>
        <begin position="51"/>
        <end position="75"/>
    </location>
</feature>
<comment type="subcellular location">
    <subcellularLocation>
        <location evidence="1">Endoplasmic reticulum membrane</location>
        <topology evidence="1">Multi-pass membrane protein</topology>
    </subcellularLocation>
</comment>
<evidence type="ECO:0000256" key="9">
    <source>
        <dbReference type="ARBA" id="ARBA00023136"/>
    </source>
</evidence>
<dbReference type="GO" id="GO:0071555">
    <property type="term" value="P:cell wall organization"/>
    <property type="evidence" value="ECO:0007669"/>
    <property type="project" value="UniProtKB-KW"/>
</dbReference>
<dbReference type="PANTHER" id="PTHR35329:SF2">
    <property type="entry name" value="CHITIN SYNTHASE EXPORT CHAPERONE"/>
    <property type="match status" value="1"/>
</dbReference>
<dbReference type="AlphaFoldDB" id="A0A0L6UPG0"/>
<dbReference type="VEuPathDB" id="FungiDB:VP01_443g4"/>
<dbReference type="GO" id="GO:0015031">
    <property type="term" value="P:protein transport"/>
    <property type="evidence" value="ECO:0007669"/>
    <property type="project" value="UniProtKB-KW"/>
</dbReference>
<evidence type="ECO:0000256" key="6">
    <source>
        <dbReference type="ARBA" id="ARBA00022824"/>
    </source>
</evidence>
<evidence type="ECO:0000256" key="1">
    <source>
        <dbReference type="ARBA" id="ARBA00004477"/>
    </source>
</evidence>
<evidence type="ECO:0000256" key="5">
    <source>
        <dbReference type="ARBA" id="ARBA00022692"/>
    </source>
</evidence>
<comment type="similarity">
    <text evidence="2">Belongs to the CHS7 family.</text>
</comment>
<dbReference type="Proteomes" id="UP000037035">
    <property type="component" value="Unassembled WGS sequence"/>
</dbReference>
<evidence type="ECO:0000256" key="8">
    <source>
        <dbReference type="ARBA" id="ARBA00022989"/>
    </source>
</evidence>
<protein>
    <recommendedName>
        <fullName evidence="3">Chitin synthase export chaperone</fullName>
    </recommendedName>
</protein>
<dbReference type="EMBL" id="LAVV01009546">
    <property type="protein sequence ID" value="KNZ50411.1"/>
    <property type="molecule type" value="Genomic_DNA"/>
</dbReference>
<dbReference type="GO" id="GO:0005789">
    <property type="term" value="C:endoplasmic reticulum membrane"/>
    <property type="evidence" value="ECO:0007669"/>
    <property type="project" value="UniProtKB-SubCell"/>
</dbReference>
<keyword evidence="14" id="KW-1185">Reference proteome</keyword>
<feature type="compositionally biased region" description="Gly residues" evidence="11">
    <location>
        <begin position="313"/>
        <end position="322"/>
    </location>
</feature>
<reference evidence="13 14" key="1">
    <citation type="submission" date="2015-08" db="EMBL/GenBank/DDBJ databases">
        <title>Next Generation Sequencing and Analysis of the Genome of Puccinia sorghi L Schw, the Causal Agent of Maize Common Rust.</title>
        <authorList>
            <person name="Rochi L."/>
            <person name="Burguener G."/>
            <person name="Darino M."/>
            <person name="Turjanski A."/>
            <person name="Kreff E."/>
            <person name="Dieguez M.J."/>
            <person name="Sacco F."/>
        </authorList>
    </citation>
    <scope>NUCLEOTIDE SEQUENCE [LARGE SCALE GENOMIC DNA]</scope>
    <source>
        <strain evidence="13 14">RO10H11247</strain>
    </source>
</reference>
<feature type="region of interest" description="Disordered" evidence="11">
    <location>
        <begin position="311"/>
        <end position="370"/>
    </location>
</feature>
<name>A0A0L6UPG0_9BASI</name>
<keyword evidence="4" id="KW-0813">Transport</keyword>
<comment type="caution">
    <text evidence="13">The sequence shown here is derived from an EMBL/GenBank/DDBJ whole genome shotgun (WGS) entry which is preliminary data.</text>
</comment>
<feature type="transmembrane region" description="Helical" evidence="12">
    <location>
        <begin position="142"/>
        <end position="166"/>
    </location>
</feature>
<dbReference type="GO" id="GO:0051082">
    <property type="term" value="F:unfolded protein binding"/>
    <property type="evidence" value="ECO:0007669"/>
    <property type="project" value="TreeGrafter"/>
</dbReference>
<proteinExistence type="inferred from homology"/>
<dbReference type="STRING" id="27349.A0A0L6UPG0"/>
<feature type="transmembrane region" description="Helical" evidence="12">
    <location>
        <begin position="178"/>
        <end position="199"/>
    </location>
</feature>
<evidence type="ECO:0000313" key="14">
    <source>
        <dbReference type="Proteomes" id="UP000037035"/>
    </source>
</evidence>
<feature type="compositionally biased region" description="Polar residues" evidence="11">
    <location>
        <begin position="330"/>
        <end position="346"/>
    </location>
</feature>
<feature type="transmembrane region" description="Helical" evidence="12">
    <location>
        <begin position="87"/>
        <end position="109"/>
    </location>
</feature>
<feature type="transmembrane region" description="Helical" evidence="12">
    <location>
        <begin position="249"/>
        <end position="278"/>
    </location>
</feature>
<feature type="transmembrane region" description="Helical" evidence="12">
    <location>
        <begin position="211"/>
        <end position="237"/>
    </location>
</feature>
<dbReference type="GO" id="GO:0006457">
    <property type="term" value="P:protein folding"/>
    <property type="evidence" value="ECO:0007669"/>
    <property type="project" value="TreeGrafter"/>
</dbReference>
<evidence type="ECO:0000256" key="3">
    <source>
        <dbReference type="ARBA" id="ARBA00018354"/>
    </source>
</evidence>
<keyword evidence="5 12" id="KW-0812">Transmembrane</keyword>